<dbReference type="InterPro" id="IPR003593">
    <property type="entry name" value="AAA+_ATPase"/>
</dbReference>
<accession>A0A2R6NPZ1</accession>
<dbReference type="GO" id="GO:0016887">
    <property type="term" value="F:ATP hydrolysis activity"/>
    <property type="evidence" value="ECO:0007669"/>
    <property type="project" value="InterPro"/>
</dbReference>
<dbReference type="SMART" id="SM00382">
    <property type="entry name" value="AAA"/>
    <property type="match status" value="1"/>
</dbReference>
<keyword evidence="4" id="KW-1185">Reference proteome</keyword>
<name>A0A2R6NPZ1_9APHY</name>
<dbReference type="Pfam" id="PF22942">
    <property type="entry name" value="DUF7025"/>
    <property type="match status" value="1"/>
</dbReference>
<dbReference type="InterPro" id="IPR054289">
    <property type="entry name" value="DUF7025"/>
</dbReference>
<evidence type="ECO:0000256" key="1">
    <source>
        <dbReference type="SAM" id="MobiDB-lite"/>
    </source>
</evidence>
<protein>
    <recommendedName>
        <fullName evidence="2">AAA+ ATPase domain-containing protein</fullName>
    </recommendedName>
</protein>
<feature type="region of interest" description="Disordered" evidence="1">
    <location>
        <begin position="11"/>
        <end position="33"/>
    </location>
</feature>
<sequence length="669" mass="76399">MHSDMLPAANLVSNGISDHGRPRRDQPPVTGEASTMVQDVTPFGLKLDVKRILLVWSEKKKDYVTEMELEEEAKKRIDDSAQYAFTLVRPVKPSDYQGSCWVDIRIHVRSQYFVKAAKVVMKAQRNVAWEANPVKFQYHQLLAFLPEFKEYASSLAMDELEATTHLDFLIDFMELEYQDQLRELRNLREERRVSFPLLWGAFLPGTLLVTNCKVTGEPIAMRLVQLDAKEATLDKCARYTLLCEYVDFSEQVPAMAHVEREILEFTGDVLLSDMAIRPIYVEEQKDKLLETLAKRGQRYWELSKTWCHKRYSTIAWSHKDEPARWGTARPEEGVHRKTAVNSRIVIDRDMYDRYAEYSSPPIQQNTFAGQKLVKRFSPKDHPVDAKLPLEDLILIPAVLYGFSLGDRQWLEFNVNDVEDITWDPQSFNYLEIPDKTKNLVRALIESHVLRSAVFSDVVAGKGAGLILNFHGPPGVGKTLTAEVICEVVQRPLYMVGAGDLGTTANDLDIGLRGIFTLATAWKAVVLIDEADVFLEERSTDDLKRNAMVAVFLRQLEYFPGILILTTNRVGSFDNAIRSRIHVSLTFDDLTSRTRERLWRSFLRKAGLNDDQIDGMNIENLFSLPFNGREIKNIIQTASTYASHCGRKIDIEDVLLVTETNKEPFEKKGA</sequence>
<evidence type="ECO:0000259" key="2">
    <source>
        <dbReference type="SMART" id="SM00382"/>
    </source>
</evidence>
<dbReference type="Pfam" id="PF00004">
    <property type="entry name" value="AAA"/>
    <property type="match status" value="1"/>
</dbReference>
<dbReference type="InterPro" id="IPR003959">
    <property type="entry name" value="ATPase_AAA_core"/>
</dbReference>
<comment type="caution">
    <text evidence="3">The sequence shown here is derived from an EMBL/GenBank/DDBJ whole genome shotgun (WGS) entry which is preliminary data.</text>
</comment>
<dbReference type="SUPFAM" id="SSF52540">
    <property type="entry name" value="P-loop containing nucleoside triphosphate hydrolases"/>
    <property type="match status" value="1"/>
</dbReference>
<dbReference type="PANTHER" id="PTHR46411:SF3">
    <property type="entry name" value="AAA+ ATPASE DOMAIN-CONTAINING PROTEIN"/>
    <property type="match status" value="1"/>
</dbReference>
<evidence type="ECO:0000313" key="3">
    <source>
        <dbReference type="EMBL" id="PSR74587.1"/>
    </source>
</evidence>
<dbReference type="Gene3D" id="3.40.50.300">
    <property type="entry name" value="P-loop containing nucleotide triphosphate hydrolases"/>
    <property type="match status" value="1"/>
</dbReference>
<dbReference type="GO" id="GO:0005524">
    <property type="term" value="F:ATP binding"/>
    <property type="evidence" value="ECO:0007669"/>
    <property type="project" value="InterPro"/>
</dbReference>
<evidence type="ECO:0000313" key="4">
    <source>
        <dbReference type="Proteomes" id="UP000186601"/>
    </source>
</evidence>
<organism evidence="3 4">
    <name type="scientific">Hermanssonia centrifuga</name>
    <dbReference type="NCBI Taxonomy" id="98765"/>
    <lineage>
        <taxon>Eukaryota</taxon>
        <taxon>Fungi</taxon>
        <taxon>Dikarya</taxon>
        <taxon>Basidiomycota</taxon>
        <taxon>Agaricomycotina</taxon>
        <taxon>Agaricomycetes</taxon>
        <taxon>Polyporales</taxon>
        <taxon>Meruliaceae</taxon>
        <taxon>Hermanssonia</taxon>
    </lineage>
</organism>
<gene>
    <name evidence="3" type="ORF">PHLCEN_2v9764</name>
</gene>
<dbReference type="Proteomes" id="UP000186601">
    <property type="component" value="Unassembled WGS sequence"/>
</dbReference>
<dbReference type="OrthoDB" id="10042665at2759"/>
<dbReference type="STRING" id="98765.A0A2R6NPZ1"/>
<dbReference type="InterPro" id="IPR027417">
    <property type="entry name" value="P-loop_NTPase"/>
</dbReference>
<dbReference type="AlphaFoldDB" id="A0A2R6NPZ1"/>
<proteinExistence type="predicted"/>
<dbReference type="EMBL" id="MLYV02000976">
    <property type="protein sequence ID" value="PSR74587.1"/>
    <property type="molecule type" value="Genomic_DNA"/>
</dbReference>
<dbReference type="PANTHER" id="PTHR46411">
    <property type="entry name" value="FAMILY ATPASE, PUTATIVE-RELATED"/>
    <property type="match status" value="1"/>
</dbReference>
<reference evidence="3 4" key="1">
    <citation type="submission" date="2018-02" db="EMBL/GenBank/DDBJ databases">
        <title>Genome sequence of the basidiomycete white-rot fungus Phlebia centrifuga.</title>
        <authorList>
            <person name="Granchi Z."/>
            <person name="Peng M."/>
            <person name="de Vries R.P."/>
            <person name="Hilden K."/>
            <person name="Makela M.R."/>
            <person name="Grigoriev I."/>
            <person name="Riley R."/>
        </authorList>
    </citation>
    <scope>NUCLEOTIDE SEQUENCE [LARGE SCALE GENOMIC DNA]</scope>
    <source>
        <strain evidence="3 4">FBCC195</strain>
    </source>
</reference>
<feature type="domain" description="AAA+ ATPase" evidence="2">
    <location>
        <begin position="463"/>
        <end position="590"/>
    </location>
</feature>